<keyword evidence="5" id="KW-1185">Reference proteome</keyword>
<evidence type="ECO:0000256" key="2">
    <source>
        <dbReference type="ARBA" id="ARBA00023043"/>
    </source>
</evidence>
<dbReference type="SUPFAM" id="SSF48403">
    <property type="entry name" value="Ankyrin repeat"/>
    <property type="match status" value="1"/>
</dbReference>
<dbReference type="InterPro" id="IPR050776">
    <property type="entry name" value="Ank_Repeat/CDKN_Inhibitor"/>
</dbReference>
<feature type="repeat" description="ANK" evidence="3">
    <location>
        <begin position="17"/>
        <end position="49"/>
    </location>
</feature>
<feature type="repeat" description="ANK" evidence="3">
    <location>
        <begin position="47"/>
        <end position="79"/>
    </location>
</feature>
<dbReference type="STRING" id="1344416.A0A139AG32"/>
<keyword evidence="2 3" id="KW-0040">ANK repeat</keyword>
<dbReference type="OrthoDB" id="2141591at2759"/>
<sequence length="193" mass="21003">MVDLLVQYGVELPVGRRDIEPLTHAASLGHGDIADILLKAGADPNTNNGLPLLEAANAGHADIVETLLNHSADVHVQGDRALLDAAETGWLDVVTLLLNRGADVHAQGDRVLLCVVEMGAREHRHNVGTWFDPLKHRRDHFKVAELLLRRGANTTVTDTLGRTPLDIAAEYNHSTLINLLCAIQSRSEEFLAL</sequence>
<dbReference type="AlphaFoldDB" id="A0A139AG32"/>
<dbReference type="Pfam" id="PF12796">
    <property type="entry name" value="Ank_2"/>
    <property type="match status" value="1"/>
</dbReference>
<dbReference type="InterPro" id="IPR002110">
    <property type="entry name" value="Ankyrin_rpt"/>
</dbReference>
<evidence type="ECO:0000313" key="5">
    <source>
        <dbReference type="Proteomes" id="UP000070544"/>
    </source>
</evidence>
<dbReference type="EMBL" id="KQ965762">
    <property type="protein sequence ID" value="KXS15373.1"/>
    <property type="molecule type" value="Genomic_DNA"/>
</dbReference>
<evidence type="ECO:0000256" key="1">
    <source>
        <dbReference type="ARBA" id="ARBA00022737"/>
    </source>
</evidence>
<accession>A0A139AG32</accession>
<organism evidence="4 5">
    <name type="scientific">Gonapodya prolifera (strain JEL478)</name>
    <name type="common">Monoblepharis prolifera</name>
    <dbReference type="NCBI Taxonomy" id="1344416"/>
    <lineage>
        <taxon>Eukaryota</taxon>
        <taxon>Fungi</taxon>
        <taxon>Fungi incertae sedis</taxon>
        <taxon>Chytridiomycota</taxon>
        <taxon>Chytridiomycota incertae sedis</taxon>
        <taxon>Monoblepharidomycetes</taxon>
        <taxon>Monoblepharidales</taxon>
        <taxon>Gonapodyaceae</taxon>
        <taxon>Gonapodya</taxon>
    </lineage>
</organism>
<evidence type="ECO:0000313" key="4">
    <source>
        <dbReference type="EMBL" id="KXS15373.1"/>
    </source>
</evidence>
<dbReference type="PROSITE" id="PS50088">
    <property type="entry name" value="ANK_REPEAT"/>
    <property type="match status" value="3"/>
</dbReference>
<dbReference type="OMA" id="MGAREHR"/>
<keyword evidence="1" id="KW-0677">Repeat</keyword>
<evidence type="ECO:0000256" key="3">
    <source>
        <dbReference type="PROSITE-ProRule" id="PRU00023"/>
    </source>
</evidence>
<dbReference type="InterPro" id="IPR036770">
    <property type="entry name" value="Ankyrin_rpt-contain_sf"/>
</dbReference>
<name>A0A139AG32_GONPJ</name>
<dbReference type="PANTHER" id="PTHR24201">
    <property type="entry name" value="ANK_REP_REGION DOMAIN-CONTAINING PROTEIN"/>
    <property type="match status" value="1"/>
</dbReference>
<reference evidence="4 5" key="1">
    <citation type="journal article" date="2015" name="Genome Biol. Evol.">
        <title>Phylogenomic analyses indicate that early fungi evolved digesting cell walls of algal ancestors of land plants.</title>
        <authorList>
            <person name="Chang Y."/>
            <person name="Wang S."/>
            <person name="Sekimoto S."/>
            <person name="Aerts A.L."/>
            <person name="Choi C."/>
            <person name="Clum A."/>
            <person name="LaButti K.M."/>
            <person name="Lindquist E.A."/>
            <person name="Yee Ngan C."/>
            <person name="Ohm R.A."/>
            <person name="Salamov A.A."/>
            <person name="Grigoriev I.V."/>
            <person name="Spatafora J.W."/>
            <person name="Berbee M.L."/>
        </authorList>
    </citation>
    <scope>NUCLEOTIDE SEQUENCE [LARGE SCALE GENOMIC DNA]</scope>
    <source>
        <strain evidence="4 5">JEL478</strain>
    </source>
</reference>
<dbReference type="Gene3D" id="1.25.40.20">
    <property type="entry name" value="Ankyrin repeat-containing domain"/>
    <property type="match status" value="3"/>
</dbReference>
<protein>
    <submittedName>
        <fullName evidence="4">Ankyrin</fullName>
    </submittedName>
</protein>
<dbReference type="Proteomes" id="UP000070544">
    <property type="component" value="Unassembled WGS sequence"/>
</dbReference>
<dbReference type="PROSITE" id="PS50297">
    <property type="entry name" value="ANK_REP_REGION"/>
    <property type="match status" value="3"/>
</dbReference>
<dbReference type="SMART" id="SM00248">
    <property type="entry name" value="ANK"/>
    <property type="match status" value="5"/>
</dbReference>
<feature type="repeat" description="ANK" evidence="3">
    <location>
        <begin position="77"/>
        <end position="109"/>
    </location>
</feature>
<proteinExistence type="predicted"/>
<gene>
    <name evidence="4" type="ORF">M427DRAFT_324152</name>
</gene>